<accession>A0A382CN48</accession>
<dbReference type="SUPFAM" id="SSF53335">
    <property type="entry name" value="S-adenosyl-L-methionine-dependent methyltransferases"/>
    <property type="match status" value="1"/>
</dbReference>
<dbReference type="Gene3D" id="3.40.50.150">
    <property type="entry name" value="Vaccinia Virus protein VP39"/>
    <property type="match status" value="1"/>
</dbReference>
<sequence>VLSKYFGKVWQPRTKKFKYSGLKLVDEINALKPRSVLDLGCGYNEFKGKIDNLIGIDPYNKNADIQIGILDYIPNHKFDVIICLGSINFGSTDKIFAELEHTVKLCDQGGRIFFRVNPGHQHTPPESKWISFYPWDATFIQNCADYFNLKILDLRNDSQDRMYFVWHKL</sequence>
<proteinExistence type="predicted"/>
<reference evidence="1" key="1">
    <citation type="submission" date="2018-05" db="EMBL/GenBank/DDBJ databases">
        <authorList>
            <person name="Lanie J.A."/>
            <person name="Ng W.-L."/>
            <person name="Kazmierczak K.M."/>
            <person name="Andrzejewski T.M."/>
            <person name="Davidsen T.M."/>
            <person name="Wayne K.J."/>
            <person name="Tettelin H."/>
            <person name="Glass J.I."/>
            <person name="Rusch D."/>
            <person name="Podicherti R."/>
            <person name="Tsui H.-C.T."/>
            <person name="Winkler M.E."/>
        </authorList>
    </citation>
    <scope>NUCLEOTIDE SEQUENCE</scope>
</reference>
<evidence type="ECO:0000313" key="1">
    <source>
        <dbReference type="EMBL" id="SVB27202.1"/>
    </source>
</evidence>
<name>A0A382CN48_9ZZZZ</name>
<dbReference type="InterPro" id="IPR029063">
    <property type="entry name" value="SAM-dependent_MTases_sf"/>
</dbReference>
<protein>
    <recommendedName>
        <fullName evidence="2">Methyltransferase type 11 domain-containing protein</fullName>
    </recommendedName>
</protein>
<evidence type="ECO:0008006" key="2">
    <source>
        <dbReference type="Google" id="ProtNLM"/>
    </source>
</evidence>
<feature type="non-terminal residue" evidence="1">
    <location>
        <position position="1"/>
    </location>
</feature>
<dbReference type="EMBL" id="UINC01035189">
    <property type="protein sequence ID" value="SVB27202.1"/>
    <property type="molecule type" value="Genomic_DNA"/>
</dbReference>
<gene>
    <name evidence="1" type="ORF">METZ01_LOCUS180056</name>
</gene>
<dbReference type="AlphaFoldDB" id="A0A382CN48"/>
<organism evidence="1">
    <name type="scientific">marine metagenome</name>
    <dbReference type="NCBI Taxonomy" id="408172"/>
    <lineage>
        <taxon>unclassified sequences</taxon>
        <taxon>metagenomes</taxon>
        <taxon>ecological metagenomes</taxon>
    </lineage>
</organism>